<proteinExistence type="predicted"/>
<evidence type="ECO:0000313" key="3">
    <source>
        <dbReference type="Proteomes" id="UP000296706"/>
    </source>
</evidence>
<dbReference type="AlphaFoldDB" id="A0A4D6HE07"/>
<evidence type="ECO:0008006" key="4">
    <source>
        <dbReference type="Google" id="ProtNLM"/>
    </source>
</evidence>
<dbReference type="KEGG" id="hsn:DV733_13515"/>
<protein>
    <recommendedName>
        <fullName evidence="4">AbrB/MazE/SpoVT family DNA-binding domain-containing protein</fullName>
    </recommendedName>
</protein>
<sequence length="77" mass="8568">MSQTDAERRVTQALADTTTLSPEGSAQVQMNRGTAYSAIPARLRDHFDIEQGDRLQRAYDPTTGCLIISLGDYDMFE</sequence>
<organism evidence="2 3">
    <name type="scientific">Halapricum salinum</name>
    <dbReference type="NCBI Taxonomy" id="1457250"/>
    <lineage>
        <taxon>Archaea</taxon>
        <taxon>Methanobacteriati</taxon>
        <taxon>Methanobacteriota</taxon>
        <taxon>Stenosarchaea group</taxon>
        <taxon>Halobacteria</taxon>
        <taxon>Halobacteriales</taxon>
        <taxon>Haloarculaceae</taxon>
        <taxon>Halapricum</taxon>
    </lineage>
</organism>
<feature type="compositionally biased region" description="Basic and acidic residues" evidence="1">
    <location>
        <begin position="1"/>
        <end position="10"/>
    </location>
</feature>
<gene>
    <name evidence="2" type="ORF">DV733_13515</name>
</gene>
<name>A0A4D6HE07_9EURY</name>
<dbReference type="STRING" id="1457250.GCA_000755225_01564"/>
<dbReference type="EMBL" id="CP031310">
    <property type="protein sequence ID" value="QCC52183.1"/>
    <property type="molecule type" value="Genomic_DNA"/>
</dbReference>
<feature type="compositionally biased region" description="Polar residues" evidence="1">
    <location>
        <begin position="14"/>
        <end position="29"/>
    </location>
</feature>
<accession>A0A4D6HE07</accession>
<feature type="region of interest" description="Disordered" evidence="1">
    <location>
        <begin position="1"/>
        <end position="29"/>
    </location>
</feature>
<dbReference type="RefSeq" id="WP_049992510.1">
    <property type="nucleotide sequence ID" value="NZ_CP031310.1"/>
</dbReference>
<dbReference type="GeneID" id="39848898"/>
<keyword evidence="3" id="KW-1185">Reference proteome</keyword>
<evidence type="ECO:0000256" key="1">
    <source>
        <dbReference type="SAM" id="MobiDB-lite"/>
    </source>
</evidence>
<evidence type="ECO:0000313" key="2">
    <source>
        <dbReference type="EMBL" id="QCC52183.1"/>
    </source>
</evidence>
<reference evidence="2 3" key="1">
    <citation type="journal article" date="2019" name="Nat. Commun.">
        <title>A new type of DNA phosphorothioation-based antiviral system in archaea.</title>
        <authorList>
            <person name="Xiong L."/>
            <person name="Liu S."/>
            <person name="Chen S."/>
            <person name="Xiao Y."/>
            <person name="Zhu B."/>
            <person name="Gao Y."/>
            <person name="Zhang Y."/>
            <person name="Chen B."/>
            <person name="Luo J."/>
            <person name="Deng Z."/>
            <person name="Chen X."/>
            <person name="Wang L."/>
            <person name="Chen S."/>
        </authorList>
    </citation>
    <scope>NUCLEOTIDE SEQUENCE [LARGE SCALE GENOMIC DNA]</scope>
    <source>
        <strain evidence="2 3">CBA1105</strain>
    </source>
</reference>
<dbReference type="Proteomes" id="UP000296706">
    <property type="component" value="Chromosome"/>
</dbReference>